<proteinExistence type="predicted"/>
<dbReference type="OrthoDB" id="5362512at2759"/>
<reference evidence="1" key="1">
    <citation type="journal article" date="2020" name="Stud. Mycol.">
        <title>101 Dothideomycetes genomes: a test case for predicting lifestyles and emergence of pathogens.</title>
        <authorList>
            <person name="Haridas S."/>
            <person name="Albert R."/>
            <person name="Binder M."/>
            <person name="Bloem J."/>
            <person name="Labutti K."/>
            <person name="Salamov A."/>
            <person name="Andreopoulos B."/>
            <person name="Baker S."/>
            <person name="Barry K."/>
            <person name="Bills G."/>
            <person name="Bluhm B."/>
            <person name="Cannon C."/>
            <person name="Castanera R."/>
            <person name="Culley D."/>
            <person name="Daum C."/>
            <person name="Ezra D."/>
            <person name="Gonzalez J."/>
            <person name="Henrissat B."/>
            <person name="Kuo A."/>
            <person name="Liang C."/>
            <person name="Lipzen A."/>
            <person name="Lutzoni F."/>
            <person name="Magnuson J."/>
            <person name="Mondo S."/>
            <person name="Nolan M."/>
            <person name="Ohm R."/>
            <person name="Pangilinan J."/>
            <person name="Park H.-J."/>
            <person name="Ramirez L."/>
            <person name="Alfaro M."/>
            <person name="Sun H."/>
            <person name="Tritt A."/>
            <person name="Yoshinaga Y."/>
            <person name="Zwiers L.-H."/>
            <person name="Turgeon B."/>
            <person name="Goodwin S."/>
            <person name="Spatafora J."/>
            <person name="Crous P."/>
            <person name="Grigoriev I."/>
        </authorList>
    </citation>
    <scope>NUCLEOTIDE SEQUENCE</scope>
    <source>
        <strain evidence="1">HMLAC05119</strain>
    </source>
</reference>
<name>A0A6A5QCP7_AMPQU</name>
<organism evidence="1 2">
    <name type="scientific">Ampelomyces quisqualis</name>
    <name type="common">Powdery mildew agent</name>
    <dbReference type="NCBI Taxonomy" id="50730"/>
    <lineage>
        <taxon>Eukaryota</taxon>
        <taxon>Fungi</taxon>
        <taxon>Dikarya</taxon>
        <taxon>Ascomycota</taxon>
        <taxon>Pezizomycotina</taxon>
        <taxon>Dothideomycetes</taxon>
        <taxon>Pleosporomycetidae</taxon>
        <taxon>Pleosporales</taxon>
        <taxon>Pleosporineae</taxon>
        <taxon>Phaeosphaeriaceae</taxon>
        <taxon>Ampelomyces</taxon>
    </lineage>
</organism>
<evidence type="ECO:0000313" key="1">
    <source>
        <dbReference type="EMBL" id="KAF1912037.1"/>
    </source>
</evidence>
<dbReference type="EMBL" id="ML979141">
    <property type="protein sequence ID" value="KAF1912037.1"/>
    <property type="molecule type" value="Genomic_DNA"/>
</dbReference>
<keyword evidence="2" id="KW-1185">Reference proteome</keyword>
<evidence type="ECO:0000313" key="2">
    <source>
        <dbReference type="Proteomes" id="UP000800096"/>
    </source>
</evidence>
<gene>
    <name evidence="1" type="ORF">BDU57DRAFT_523352</name>
</gene>
<accession>A0A6A5QCP7</accession>
<protein>
    <submittedName>
        <fullName evidence="1">Uncharacterized protein</fullName>
    </submittedName>
</protein>
<dbReference type="AlphaFoldDB" id="A0A6A5QCP7"/>
<dbReference type="Proteomes" id="UP000800096">
    <property type="component" value="Unassembled WGS sequence"/>
</dbReference>
<sequence length="94" mass="11338">MQEYWPHKPYISRRPRSQRNVITTQPHVPKISSPKGLSYAACKLTYDEDKLVALSSVTRRTHENRKYQYVSRMWWQNLELQFCWFTQYPGQVTT</sequence>